<gene>
    <name evidence="2" type="ORF">O9K51_05500</name>
</gene>
<evidence type="ECO:0000313" key="3">
    <source>
        <dbReference type="Proteomes" id="UP001163105"/>
    </source>
</evidence>
<keyword evidence="3" id="KW-1185">Reference proteome</keyword>
<dbReference type="EMBL" id="JAQHRD010000004">
    <property type="protein sequence ID" value="KAJ6441949.1"/>
    <property type="molecule type" value="Genomic_DNA"/>
</dbReference>
<reference evidence="2" key="1">
    <citation type="submission" date="2023-01" db="EMBL/GenBank/DDBJ databases">
        <title>The growth and conidiation of Purpureocillium lavendulum are regulated by nitrogen source and histone H3K14 acetylation.</title>
        <authorList>
            <person name="Tang P."/>
            <person name="Han J."/>
            <person name="Zhang C."/>
            <person name="Tang P."/>
            <person name="Qi F."/>
            <person name="Zhang K."/>
            <person name="Liang L."/>
        </authorList>
    </citation>
    <scope>NUCLEOTIDE SEQUENCE</scope>
    <source>
        <strain evidence="2">YMF1.00683</strain>
    </source>
</reference>
<comment type="caution">
    <text evidence="2">The sequence shown here is derived from an EMBL/GenBank/DDBJ whole genome shotgun (WGS) entry which is preliminary data.</text>
</comment>
<name>A0AB34FSW7_9HYPO</name>
<evidence type="ECO:0000256" key="1">
    <source>
        <dbReference type="SAM" id="MobiDB-lite"/>
    </source>
</evidence>
<accession>A0AB34FSW7</accession>
<feature type="compositionally biased region" description="Polar residues" evidence="1">
    <location>
        <begin position="24"/>
        <end position="54"/>
    </location>
</feature>
<dbReference type="AlphaFoldDB" id="A0AB34FSW7"/>
<evidence type="ECO:0000313" key="2">
    <source>
        <dbReference type="EMBL" id="KAJ6441949.1"/>
    </source>
</evidence>
<sequence>MSPQEANTNGAGGGNGDDYRLPNTAYQTPSRKSSQQTLVASDGEQTTTNAQQGGPVQHPMNGASVNGASINGASVSNVSNTNNANNVANNANSAGNGGRRSVSSPHPVLTRIQDGFYAWNNNSTPDIGLGPYTNGFNRAMAQRQEEQRARGCVPAPIGTSCRPTANGNGTCASELANGTTVQSGAASAPLLGSNMTATTPVDNNVREGIENAVEQQVSEALGPLRFIAANLGNLVRNVGQENSDFHEQNNTLSRQLDLHYEQINQQSEHANAHVRTLLNLIENQSSNGQGTADSINSLVTQMTQMIASVPGYLGSVLQHSTQTGLLPALYRAVQETVQTNVQHAVQDAVQNNVQYPVQDIIQATMQTATQDAIVNLQDTVHLAVQNELQTTVQHTIQANVQQAVQTAIHSLQEALTDEMRNAIELVVSTQRQAFDNVLRFHIQRSVEFEREQAQRGVGSNFGAQAFGGDEYSLAQGNDCLESADVDAGADTENGTEDAQLLENEKPAGKGCGKVKAFFAKLFKFGRK</sequence>
<organism evidence="2 3">
    <name type="scientific">Purpureocillium lavendulum</name>
    <dbReference type="NCBI Taxonomy" id="1247861"/>
    <lineage>
        <taxon>Eukaryota</taxon>
        <taxon>Fungi</taxon>
        <taxon>Dikarya</taxon>
        <taxon>Ascomycota</taxon>
        <taxon>Pezizomycotina</taxon>
        <taxon>Sordariomycetes</taxon>
        <taxon>Hypocreomycetidae</taxon>
        <taxon>Hypocreales</taxon>
        <taxon>Ophiocordycipitaceae</taxon>
        <taxon>Purpureocillium</taxon>
    </lineage>
</organism>
<dbReference type="Proteomes" id="UP001163105">
    <property type="component" value="Unassembled WGS sequence"/>
</dbReference>
<feature type="region of interest" description="Disordered" evidence="1">
    <location>
        <begin position="1"/>
        <end position="106"/>
    </location>
</feature>
<protein>
    <submittedName>
        <fullName evidence="2">Broad-range acid phosphatase DET1</fullName>
    </submittedName>
</protein>
<proteinExistence type="predicted"/>
<feature type="compositionally biased region" description="Low complexity" evidence="1">
    <location>
        <begin position="71"/>
        <end position="94"/>
    </location>
</feature>